<keyword evidence="2" id="KW-1185">Reference proteome</keyword>
<dbReference type="EMBL" id="BPLR01007116">
    <property type="protein sequence ID" value="GIY14621.1"/>
    <property type="molecule type" value="Genomic_DNA"/>
</dbReference>
<name>A0AAV4R2T9_CAEEX</name>
<dbReference type="Proteomes" id="UP001054945">
    <property type="component" value="Unassembled WGS sequence"/>
</dbReference>
<comment type="caution">
    <text evidence="1">The sequence shown here is derived from an EMBL/GenBank/DDBJ whole genome shotgun (WGS) entry which is preliminary data.</text>
</comment>
<organism evidence="1 2">
    <name type="scientific">Caerostris extrusa</name>
    <name type="common">Bark spider</name>
    <name type="synonym">Caerostris bankana</name>
    <dbReference type="NCBI Taxonomy" id="172846"/>
    <lineage>
        <taxon>Eukaryota</taxon>
        <taxon>Metazoa</taxon>
        <taxon>Ecdysozoa</taxon>
        <taxon>Arthropoda</taxon>
        <taxon>Chelicerata</taxon>
        <taxon>Arachnida</taxon>
        <taxon>Araneae</taxon>
        <taxon>Araneomorphae</taxon>
        <taxon>Entelegynae</taxon>
        <taxon>Araneoidea</taxon>
        <taxon>Araneidae</taxon>
        <taxon>Caerostris</taxon>
    </lineage>
</organism>
<reference evidence="1 2" key="1">
    <citation type="submission" date="2021-06" db="EMBL/GenBank/DDBJ databases">
        <title>Caerostris extrusa draft genome.</title>
        <authorList>
            <person name="Kono N."/>
            <person name="Arakawa K."/>
        </authorList>
    </citation>
    <scope>NUCLEOTIDE SEQUENCE [LARGE SCALE GENOMIC DNA]</scope>
</reference>
<accession>A0AAV4R2T9</accession>
<protein>
    <submittedName>
        <fullName evidence="1">Uncharacterized protein</fullName>
    </submittedName>
</protein>
<sequence>MHSSKPFLRLPLSMVESVNRSFIFINIFYRSTASSYNGCQMFFCPQASPFRLFARAGLVIVKNPTVFSRMMRGGMAHFIPPRVTFFHSSSKTINWPLPMHSNGLM</sequence>
<dbReference type="AlphaFoldDB" id="A0AAV4R2T9"/>
<gene>
    <name evidence="1" type="ORF">CEXT_25141</name>
</gene>
<evidence type="ECO:0000313" key="1">
    <source>
        <dbReference type="EMBL" id="GIY14621.1"/>
    </source>
</evidence>
<evidence type="ECO:0000313" key="2">
    <source>
        <dbReference type="Proteomes" id="UP001054945"/>
    </source>
</evidence>
<proteinExistence type="predicted"/>